<evidence type="ECO:0000313" key="1">
    <source>
        <dbReference type="EMBL" id="KEO84149.1"/>
    </source>
</evidence>
<organism evidence="1 2">
    <name type="scientific">Tumebacillus flagellatus</name>
    <dbReference type="NCBI Taxonomy" id="1157490"/>
    <lineage>
        <taxon>Bacteria</taxon>
        <taxon>Bacillati</taxon>
        <taxon>Bacillota</taxon>
        <taxon>Bacilli</taxon>
        <taxon>Bacillales</taxon>
        <taxon>Alicyclobacillaceae</taxon>
        <taxon>Tumebacillus</taxon>
    </lineage>
</organism>
<comment type="caution">
    <text evidence="1">The sequence shown here is derived from an EMBL/GenBank/DDBJ whole genome shotgun (WGS) entry which is preliminary data.</text>
</comment>
<dbReference type="AlphaFoldDB" id="A0A074LT27"/>
<gene>
    <name evidence="1" type="ORF">EL26_06700</name>
</gene>
<dbReference type="EMBL" id="JMIR01000006">
    <property type="protein sequence ID" value="KEO84149.1"/>
    <property type="molecule type" value="Genomic_DNA"/>
</dbReference>
<name>A0A074LT27_9BACL</name>
<accession>A0A074LT27</accession>
<dbReference type="STRING" id="1157490.EL26_06700"/>
<evidence type="ECO:0000313" key="2">
    <source>
        <dbReference type="Proteomes" id="UP000027931"/>
    </source>
</evidence>
<sequence length="140" mass="15835">MTSRRTTLPDATQSFHQEVLTGKNSNSVFSKEMGAQVLTKVVDSLPELIELAKRWTEVKKIEAQAEAMSKVIREQTKAFVEVEMERRKKFESKAQAVSNIMRELTAALAISGITEEVQKMLIETYQQAMRAVVQEKSEEA</sequence>
<dbReference type="RefSeq" id="WP_038085787.1">
    <property type="nucleotide sequence ID" value="NZ_JMIR01000006.1"/>
</dbReference>
<protein>
    <submittedName>
        <fullName evidence="1">Uncharacterized protein</fullName>
    </submittedName>
</protein>
<reference evidence="1 2" key="1">
    <citation type="journal article" date="2013" name="Int. J. Syst. Evol. Microbiol.">
        <title>Tumebacillus flagellatus sp. nov., an alpha-amylase/pullulanase-producing bacterium isolated from cassava wastewater.</title>
        <authorList>
            <person name="Wang Q."/>
            <person name="Xie N."/>
            <person name="Qin Y."/>
            <person name="Shen N."/>
            <person name="Zhu J."/>
            <person name="Mi H."/>
            <person name="Huang R."/>
        </authorList>
    </citation>
    <scope>NUCLEOTIDE SEQUENCE [LARGE SCALE GENOMIC DNA]</scope>
    <source>
        <strain evidence="1 2">GST4</strain>
    </source>
</reference>
<dbReference type="Proteomes" id="UP000027931">
    <property type="component" value="Unassembled WGS sequence"/>
</dbReference>
<keyword evidence="2" id="KW-1185">Reference proteome</keyword>
<proteinExistence type="predicted"/>